<keyword evidence="6" id="KW-1185">Reference proteome</keyword>
<reference evidence="6" key="1">
    <citation type="journal article" date="2019" name="Int. J. Syst. Evol. Microbiol.">
        <title>The Global Catalogue of Microorganisms (GCM) 10K type strain sequencing project: providing services to taxonomists for standard genome sequencing and annotation.</title>
        <authorList>
            <consortium name="The Broad Institute Genomics Platform"/>
            <consortium name="The Broad Institute Genome Sequencing Center for Infectious Disease"/>
            <person name="Wu L."/>
            <person name="Ma J."/>
        </authorList>
    </citation>
    <scope>NUCLEOTIDE SEQUENCE [LARGE SCALE GENOMIC DNA]</scope>
    <source>
        <strain evidence="6">CGMCC 4.7289</strain>
    </source>
</reference>
<keyword evidence="3" id="KW-0464">Manganese</keyword>
<evidence type="ECO:0000256" key="1">
    <source>
        <dbReference type="ARBA" id="ARBA00022723"/>
    </source>
</evidence>
<comment type="caution">
    <text evidence="5">The sequence shown here is derived from an EMBL/GenBank/DDBJ whole genome shotgun (WGS) entry which is preliminary data.</text>
</comment>
<protein>
    <submittedName>
        <fullName evidence="5">Arginase family protein</fullName>
    </submittedName>
</protein>
<gene>
    <name evidence="5" type="ORF">ACFOZ4_31045</name>
</gene>
<accession>A0ABV8LWD5</accession>
<dbReference type="PANTHER" id="PTHR43782">
    <property type="entry name" value="ARGINASE"/>
    <property type="match status" value="1"/>
</dbReference>
<dbReference type="PROSITE" id="PS51409">
    <property type="entry name" value="ARGINASE_2"/>
    <property type="match status" value="1"/>
</dbReference>
<comment type="similarity">
    <text evidence="4">Belongs to the arginase family.</text>
</comment>
<evidence type="ECO:0000256" key="2">
    <source>
        <dbReference type="ARBA" id="ARBA00022801"/>
    </source>
</evidence>
<dbReference type="EMBL" id="JBHSAY010000020">
    <property type="protein sequence ID" value="MFC4135070.1"/>
    <property type="molecule type" value="Genomic_DNA"/>
</dbReference>
<dbReference type="SUPFAM" id="SSF52768">
    <property type="entry name" value="Arginase/deacetylase"/>
    <property type="match status" value="1"/>
</dbReference>
<dbReference type="RefSeq" id="WP_253762914.1">
    <property type="nucleotide sequence ID" value="NZ_JAMZDZ010000001.1"/>
</dbReference>
<keyword evidence="1" id="KW-0479">Metal-binding</keyword>
<dbReference type="Pfam" id="PF00491">
    <property type="entry name" value="Arginase"/>
    <property type="match status" value="1"/>
</dbReference>
<evidence type="ECO:0000313" key="6">
    <source>
        <dbReference type="Proteomes" id="UP001595816"/>
    </source>
</evidence>
<evidence type="ECO:0000256" key="4">
    <source>
        <dbReference type="PROSITE-ProRule" id="PRU00742"/>
    </source>
</evidence>
<evidence type="ECO:0000313" key="5">
    <source>
        <dbReference type="EMBL" id="MFC4135070.1"/>
    </source>
</evidence>
<dbReference type="Gene3D" id="3.40.800.10">
    <property type="entry name" value="Ureohydrolase domain"/>
    <property type="match status" value="1"/>
</dbReference>
<evidence type="ECO:0000256" key="3">
    <source>
        <dbReference type="ARBA" id="ARBA00023211"/>
    </source>
</evidence>
<proteinExistence type="inferred from homology"/>
<dbReference type="Proteomes" id="UP001595816">
    <property type="component" value="Unassembled WGS sequence"/>
</dbReference>
<dbReference type="InterPro" id="IPR006035">
    <property type="entry name" value="Ureohydrolase"/>
</dbReference>
<dbReference type="PANTHER" id="PTHR43782:SF3">
    <property type="entry name" value="ARGINASE"/>
    <property type="match status" value="1"/>
</dbReference>
<keyword evidence="2" id="KW-0378">Hydrolase</keyword>
<organism evidence="5 6">
    <name type="scientific">Hamadaea flava</name>
    <dbReference type="NCBI Taxonomy" id="1742688"/>
    <lineage>
        <taxon>Bacteria</taxon>
        <taxon>Bacillati</taxon>
        <taxon>Actinomycetota</taxon>
        <taxon>Actinomycetes</taxon>
        <taxon>Micromonosporales</taxon>
        <taxon>Micromonosporaceae</taxon>
        <taxon>Hamadaea</taxon>
    </lineage>
</organism>
<sequence>MIELITTPSSLGLRPLTPGHEPGAWRAPQALLDAGLADRLGARHVTTLDHPDYDFEAQPLTRLRNGHGLRAYSMIIAEVVGTALAAGRFPLVVGGDCANLLGCLAGARRDGRCGLVHLDGHNDFFHPNNYDTAARLGSAAGMDLALATGRGEPLLTHWPIIGTPLVADADVVQLGDRETDVPAEQDHWAMVEDSAIVCFTTQQILRHGIETTSARTLDRLSERGLDRVWLHLDVDILDEAVMPAVDSPGAPGLDFAQLTELLGRLAADERVIGADVGIYDPELDPDRLYSGPIADALGEGFAARR</sequence>
<dbReference type="InterPro" id="IPR023696">
    <property type="entry name" value="Ureohydrolase_dom_sf"/>
</dbReference>
<name>A0ABV8LWD5_9ACTN</name>